<dbReference type="EMBL" id="CP126222">
    <property type="protein sequence ID" value="WIA22917.1"/>
    <property type="molecule type" value="Genomic_DNA"/>
</dbReference>
<dbReference type="Proteomes" id="UP001244341">
    <property type="component" value="Chromosome 15b"/>
</dbReference>
<organism evidence="5 6">
    <name type="scientific">Tetradesmus obliquus</name>
    <name type="common">Green alga</name>
    <name type="synonym">Acutodesmus obliquus</name>
    <dbReference type="NCBI Taxonomy" id="3088"/>
    <lineage>
        <taxon>Eukaryota</taxon>
        <taxon>Viridiplantae</taxon>
        <taxon>Chlorophyta</taxon>
        <taxon>core chlorophytes</taxon>
        <taxon>Chlorophyceae</taxon>
        <taxon>CS clade</taxon>
        <taxon>Sphaeropleales</taxon>
        <taxon>Scenedesmaceae</taxon>
        <taxon>Tetradesmus</taxon>
    </lineage>
</organism>
<keyword evidence="3" id="KW-0862">Zinc</keyword>
<keyword evidence="2" id="KW-0863">Zinc-finger</keyword>
<evidence type="ECO:0000256" key="2">
    <source>
        <dbReference type="ARBA" id="ARBA00022771"/>
    </source>
</evidence>
<evidence type="ECO:0000256" key="3">
    <source>
        <dbReference type="ARBA" id="ARBA00022833"/>
    </source>
</evidence>
<name>A0ABY8UNT5_TETOB</name>
<proteinExistence type="predicted"/>
<accession>A0ABY8UNT5</accession>
<evidence type="ECO:0000313" key="5">
    <source>
        <dbReference type="EMBL" id="WIA22917.1"/>
    </source>
</evidence>
<evidence type="ECO:0000256" key="1">
    <source>
        <dbReference type="ARBA" id="ARBA00022723"/>
    </source>
</evidence>
<evidence type="ECO:0000259" key="4">
    <source>
        <dbReference type="Pfam" id="PF01753"/>
    </source>
</evidence>
<protein>
    <recommendedName>
        <fullName evidence="4">MYND-type domain-containing protein</fullName>
    </recommendedName>
</protein>
<keyword evidence="6" id="KW-1185">Reference proteome</keyword>
<keyword evidence="1" id="KW-0479">Metal-binding</keyword>
<dbReference type="SUPFAM" id="SSF144232">
    <property type="entry name" value="HIT/MYND zinc finger-like"/>
    <property type="match status" value="1"/>
</dbReference>
<sequence length="199" mass="21845">MLLQERGYEEEPMPLIKALAAACSQGLALYSCQAASASLCSSYMSLSMCPAEYTEHDVRRAQVERAVVVQSSALLARLPEAFRHIQHSQLGLWQQQQQQQQLLELDASDAANPHYDEVLGILKSKPCSMLRAYEGAFSELLLVGGKSCVCARCKAARYCCKACQVEHYKWHKALCRNKAQPAAAAPAAEPEGQETAAQQ</sequence>
<gene>
    <name evidence="5" type="ORF">OEZ85_001291</name>
</gene>
<dbReference type="InterPro" id="IPR002893">
    <property type="entry name" value="Znf_MYND"/>
</dbReference>
<reference evidence="5 6" key="1">
    <citation type="submission" date="2023-05" db="EMBL/GenBank/DDBJ databases">
        <title>A 100% complete, gapless, phased diploid assembly of the Scenedesmus obliquus UTEX 3031 genome.</title>
        <authorList>
            <person name="Biondi T.C."/>
            <person name="Hanschen E.R."/>
            <person name="Kwon T."/>
            <person name="Eng W."/>
            <person name="Kruse C.P.S."/>
            <person name="Koehler S.I."/>
            <person name="Kunde Y."/>
            <person name="Gleasner C.D."/>
            <person name="You Mak K.T."/>
            <person name="Polle J."/>
            <person name="Hovde B.T."/>
            <person name="Starkenburg S.R."/>
        </authorList>
    </citation>
    <scope>NUCLEOTIDE SEQUENCE [LARGE SCALE GENOMIC DNA]</scope>
    <source>
        <strain evidence="5 6">DOE0152z</strain>
    </source>
</reference>
<dbReference type="Pfam" id="PF01753">
    <property type="entry name" value="zf-MYND"/>
    <property type="match status" value="1"/>
</dbReference>
<feature type="domain" description="MYND-type" evidence="4">
    <location>
        <begin position="147"/>
        <end position="175"/>
    </location>
</feature>
<evidence type="ECO:0000313" key="6">
    <source>
        <dbReference type="Proteomes" id="UP001244341"/>
    </source>
</evidence>
<dbReference type="Gene3D" id="6.10.140.2220">
    <property type="match status" value="1"/>
</dbReference>